<dbReference type="AlphaFoldDB" id="A0A1E4TD94"/>
<accession>A0A1E4TD94</accession>
<evidence type="ECO:0000256" key="7">
    <source>
        <dbReference type="ARBA" id="ARBA00022833"/>
    </source>
</evidence>
<evidence type="ECO:0000256" key="6">
    <source>
        <dbReference type="ARBA" id="ARBA00022737"/>
    </source>
</evidence>
<dbReference type="InterPro" id="IPR008930">
    <property type="entry name" value="Terpenoid_cyclase/PrenylTrfase"/>
</dbReference>
<evidence type="ECO:0000313" key="10">
    <source>
        <dbReference type="Proteomes" id="UP000095023"/>
    </source>
</evidence>
<dbReference type="EMBL" id="KV453843">
    <property type="protein sequence ID" value="ODV89628.1"/>
    <property type="molecule type" value="Genomic_DNA"/>
</dbReference>
<keyword evidence="7" id="KW-0862">Zinc</keyword>
<comment type="cofactor">
    <cofactor evidence="1">
        <name>Zn(2+)</name>
        <dbReference type="ChEBI" id="CHEBI:29105"/>
    </cofactor>
</comment>
<evidence type="ECO:0000256" key="5">
    <source>
        <dbReference type="ARBA" id="ARBA00022723"/>
    </source>
</evidence>
<dbReference type="Proteomes" id="UP000095023">
    <property type="component" value="Unassembled WGS sequence"/>
</dbReference>
<dbReference type="OrthoDB" id="24893at2759"/>
<sequence length="322" mass="34756">MTVDSLFKFHLGLLPPQAVTEDSNRLAVAYFAICGLELSGALPDVRPDILNSWARTVALNLVDYMAFRGSWSMNVGAPCVYDCPDIMGTLFALQVLTLLARRGSCDANATLQSINTAKTADWLRKCVQPDGSVAARVRDDGTPISEVDLRFTYAACAVQRLLHIDALDGDKIAAYIARCVAFDGGIGAFPGTEGHAGTTFCGLAALRLLDRDLTALPFVSTKRFLLNLQGSGFCGRIGKLEDTCYSFWVGGSLALLEIDRPPASLATEDDFLRRTEDKLTGGHSPHPDGQPDVMHSCLALAALALRENRFDPLTSLPTRDTT</sequence>
<dbReference type="Pfam" id="PF00432">
    <property type="entry name" value="Prenyltrans"/>
    <property type="match status" value="1"/>
</dbReference>
<dbReference type="InterPro" id="IPR045089">
    <property type="entry name" value="PGGT1B-like"/>
</dbReference>
<proteinExistence type="inferred from homology"/>
<keyword evidence="5" id="KW-0479">Metal-binding</keyword>
<evidence type="ECO:0000256" key="3">
    <source>
        <dbReference type="ARBA" id="ARBA00022602"/>
    </source>
</evidence>
<reference evidence="10" key="1">
    <citation type="submission" date="2016-02" db="EMBL/GenBank/DDBJ databases">
        <title>Comparative genomics of biotechnologically important yeasts.</title>
        <authorList>
            <consortium name="DOE Joint Genome Institute"/>
            <person name="Riley R."/>
            <person name="Haridas S."/>
            <person name="Wolfe K.H."/>
            <person name="Lopes M.R."/>
            <person name="Hittinger C.T."/>
            <person name="Goker M."/>
            <person name="Salamov A."/>
            <person name="Wisecaver J."/>
            <person name="Long T.M."/>
            <person name="Aerts A.L."/>
            <person name="Barry K."/>
            <person name="Choi C."/>
            <person name="Clum A."/>
            <person name="Coughlan A.Y."/>
            <person name="Deshpande S."/>
            <person name="Douglass A.P."/>
            <person name="Hanson S.J."/>
            <person name="Klenk H.-P."/>
            <person name="Labutti K."/>
            <person name="Lapidus A."/>
            <person name="Lindquist E."/>
            <person name="Lipzen A."/>
            <person name="Meier-Kolthoff J.P."/>
            <person name="Ohm R.A."/>
            <person name="Otillar R.P."/>
            <person name="Pangilinan J."/>
            <person name="Peng Y."/>
            <person name="Rokas A."/>
            <person name="Rosa C.A."/>
            <person name="Scheuner C."/>
            <person name="Sibirny A.A."/>
            <person name="Slot J.C."/>
            <person name="Stielow J.B."/>
            <person name="Sun H."/>
            <person name="Kurtzman C.P."/>
            <person name="Blackwell M."/>
            <person name="Jeffries T.W."/>
            <person name="Grigoriev I.V."/>
        </authorList>
    </citation>
    <scope>NUCLEOTIDE SEQUENCE [LARGE SCALE GENOMIC DNA]</scope>
    <source>
        <strain evidence="10">NRRL Y-17796</strain>
    </source>
</reference>
<dbReference type="GO" id="GO:0005953">
    <property type="term" value="C:CAAX-protein geranylgeranyltransferase complex"/>
    <property type="evidence" value="ECO:0007669"/>
    <property type="project" value="TreeGrafter"/>
</dbReference>
<evidence type="ECO:0000256" key="2">
    <source>
        <dbReference type="ARBA" id="ARBA00010497"/>
    </source>
</evidence>
<keyword evidence="3" id="KW-0637">Prenyltransferase</keyword>
<gene>
    <name evidence="9" type="ORF">CANCADRAFT_4248</name>
</gene>
<evidence type="ECO:0000256" key="1">
    <source>
        <dbReference type="ARBA" id="ARBA00001947"/>
    </source>
</evidence>
<evidence type="ECO:0000256" key="4">
    <source>
        <dbReference type="ARBA" id="ARBA00022679"/>
    </source>
</evidence>
<dbReference type="PANTHER" id="PTHR11774">
    <property type="entry name" value="GERANYLGERANYL TRANSFERASE TYPE BETA SUBUNIT"/>
    <property type="match status" value="1"/>
</dbReference>
<dbReference type="GO" id="GO:0004662">
    <property type="term" value="F:CAAX-protein geranylgeranyltransferase activity"/>
    <property type="evidence" value="ECO:0007669"/>
    <property type="project" value="TreeGrafter"/>
</dbReference>
<keyword evidence="10" id="KW-1185">Reference proteome</keyword>
<dbReference type="InterPro" id="IPR001330">
    <property type="entry name" value="Prenyltrans"/>
</dbReference>
<organism evidence="9 10">
    <name type="scientific">Tortispora caseinolytica NRRL Y-17796</name>
    <dbReference type="NCBI Taxonomy" id="767744"/>
    <lineage>
        <taxon>Eukaryota</taxon>
        <taxon>Fungi</taxon>
        <taxon>Dikarya</taxon>
        <taxon>Ascomycota</taxon>
        <taxon>Saccharomycotina</taxon>
        <taxon>Trigonopsidomycetes</taxon>
        <taxon>Trigonopsidales</taxon>
        <taxon>Trigonopsidaceae</taxon>
        <taxon>Tortispora</taxon>
    </lineage>
</organism>
<name>A0A1E4TD94_9ASCO</name>
<feature type="domain" description="Prenyltransferase alpha-alpha toroid" evidence="8">
    <location>
        <begin position="8"/>
        <end position="308"/>
    </location>
</feature>
<dbReference type="GO" id="GO:0046872">
    <property type="term" value="F:metal ion binding"/>
    <property type="evidence" value="ECO:0007669"/>
    <property type="project" value="UniProtKB-KW"/>
</dbReference>
<evidence type="ECO:0000313" key="9">
    <source>
        <dbReference type="EMBL" id="ODV89628.1"/>
    </source>
</evidence>
<evidence type="ECO:0000259" key="8">
    <source>
        <dbReference type="Pfam" id="PF00432"/>
    </source>
</evidence>
<dbReference type="PANTHER" id="PTHR11774:SF4">
    <property type="entry name" value="GERANYLGERANYL TRANSFERASE TYPE-1 SUBUNIT BETA"/>
    <property type="match status" value="1"/>
</dbReference>
<keyword evidence="6" id="KW-0677">Repeat</keyword>
<dbReference type="SUPFAM" id="SSF48239">
    <property type="entry name" value="Terpenoid cyclases/Protein prenyltransferases"/>
    <property type="match status" value="1"/>
</dbReference>
<dbReference type="Gene3D" id="1.50.10.20">
    <property type="match status" value="1"/>
</dbReference>
<comment type="similarity">
    <text evidence="2">Belongs to the protein prenyltransferase subunit beta family.</text>
</comment>
<keyword evidence="4" id="KW-0808">Transferase</keyword>
<protein>
    <recommendedName>
        <fullName evidence="8">Prenyltransferase alpha-alpha toroid domain-containing protein</fullName>
    </recommendedName>
</protein>